<sequence length="71" mass="8201">MLLSVPWHQQPKPVLLQQLAHLGMMSLSPFLAELRRKAVGQRAPNFSPSLSFWEVSQVEIQMLQRRLIFTS</sequence>
<keyword evidence="2" id="KW-1185">Reference proteome</keyword>
<protein>
    <submittedName>
        <fullName evidence="1">Uncharacterized protein</fullName>
    </submittedName>
</protein>
<name>A0A151P2R9_ALLMI</name>
<dbReference type="AlphaFoldDB" id="A0A151P2R9"/>
<comment type="caution">
    <text evidence="1">The sequence shown here is derived from an EMBL/GenBank/DDBJ whole genome shotgun (WGS) entry which is preliminary data.</text>
</comment>
<gene>
    <name evidence="1" type="ORF">Y1Q_0017617</name>
</gene>
<reference evidence="1 2" key="1">
    <citation type="journal article" date="2012" name="Genome Biol.">
        <title>Sequencing three crocodilian genomes to illuminate the evolution of archosaurs and amniotes.</title>
        <authorList>
            <person name="St John J.A."/>
            <person name="Braun E.L."/>
            <person name="Isberg S.R."/>
            <person name="Miles L.G."/>
            <person name="Chong A.Y."/>
            <person name="Gongora J."/>
            <person name="Dalzell P."/>
            <person name="Moran C."/>
            <person name="Bed'hom B."/>
            <person name="Abzhanov A."/>
            <person name="Burgess S.C."/>
            <person name="Cooksey A.M."/>
            <person name="Castoe T.A."/>
            <person name="Crawford N.G."/>
            <person name="Densmore L.D."/>
            <person name="Drew J.C."/>
            <person name="Edwards S.V."/>
            <person name="Faircloth B.C."/>
            <person name="Fujita M.K."/>
            <person name="Greenwold M.J."/>
            <person name="Hoffmann F.G."/>
            <person name="Howard J.M."/>
            <person name="Iguchi T."/>
            <person name="Janes D.E."/>
            <person name="Khan S.Y."/>
            <person name="Kohno S."/>
            <person name="de Koning A.J."/>
            <person name="Lance S.L."/>
            <person name="McCarthy F.M."/>
            <person name="McCormack J.E."/>
            <person name="Merchant M.E."/>
            <person name="Peterson D.G."/>
            <person name="Pollock D.D."/>
            <person name="Pourmand N."/>
            <person name="Raney B.J."/>
            <person name="Roessler K.A."/>
            <person name="Sanford J.R."/>
            <person name="Sawyer R.H."/>
            <person name="Schmidt C.J."/>
            <person name="Triplett E.W."/>
            <person name="Tuberville T.D."/>
            <person name="Venegas-Anaya M."/>
            <person name="Howard J.T."/>
            <person name="Jarvis E.D."/>
            <person name="Guillette L.J.Jr."/>
            <person name="Glenn T.C."/>
            <person name="Green R.E."/>
            <person name="Ray D.A."/>
        </authorList>
    </citation>
    <scope>NUCLEOTIDE SEQUENCE [LARGE SCALE GENOMIC DNA]</scope>
    <source>
        <strain evidence="1">KSC_2009_1</strain>
    </source>
</reference>
<dbReference type="EMBL" id="AKHW03001210">
    <property type="protein sequence ID" value="KYO43337.1"/>
    <property type="molecule type" value="Genomic_DNA"/>
</dbReference>
<organism evidence="1 2">
    <name type="scientific">Alligator mississippiensis</name>
    <name type="common">American alligator</name>
    <dbReference type="NCBI Taxonomy" id="8496"/>
    <lineage>
        <taxon>Eukaryota</taxon>
        <taxon>Metazoa</taxon>
        <taxon>Chordata</taxon>
        <taxon>Craniata</taxon>
        <taxon>Vertebrata</taxon>
        <taxon>Euteleostomi</taxon>
        <taxon>Archelosauria</taxon>
        <taxon>Archosauria</taxon>
        <taxon>Crocodylia</taxon>
        <taxon>Alligatoridae</taxon>
        <taxon>Alligatorinae</taxon>
        <taxon>Alligator</taxon>
    </lineage>
</organism>
<accession>A0A151P2R9</accession>
<evidence type="ECO:0000313" key="1">
    <source>
        <dbReference type="EMBL" id="KYO43337.1"/>
    </source>
</evidence>
<dbReference type="Proteomes" id="UP000050525">
    <property type="component" value="Unassembled WGS sequence"/>
</dbReference>
<proteinExistence type="predicted"/>
<evidence type="ECO:0000313" key="2">
    <source>
        <dbReference type="Proteomes" id="UP000050525"/>
    </source>
</evidence>